<dbReference type="GO" id="GO:0008914">
    <property type="term" value="F:leucyl-tRNA--protein transferase activity"/>
    <property type="evidence" value="ECO:0007669"/>
    <property type="project" value="InterPro"/>
</dbReference>
<dbReference type="GO" id="GO:0005737">
    <property type="term" value="C:cytoplasm"/>
    <property type="evidence" value="ECO:0007669"/>
    <property type="project" value="TreeGrafter"/>
</dbReference>
<organism evidence="1 2">
    <name type="scientific">Angomonas deanei</name>
    <dbReference type="NCBI Taxonomy" id="59799"/>
    <lineage>
        <taxon>Eukaryota</taxon>
        <taxon>Discoba</taxon>
        <taxon>Euglenozoa</taxon>
        <taxon>Kinetoplastea</taxon>
        <taxon>Metakinetoplastina</taxon>
        <taxon>Trypanosomatida</taxon>
        <taxon>Trypanosomatidae</taxon>
        <taxon>Strigomonadinae</taxon>
        <taxon>Angomonas</taxon>
    </lineage>
</organism>
<dbReference type="InterPro" id="IPR004616">
    <property type="entry name" value="Leu/Phe-tRNA_Trfase"/>
</dbReference>
<dbReference type="GO" id="GO:0030163">
    <property type="term" value="P:protein catabolic process"/>
    <property type="evidence" value="ECO:0007669"/>
    <property type="project" value="InterPro"/>
</dbReference>
<keyword evidence="2" id="KW-1185">Reference proteome</keyword>
<dbReference type="PANTHER" id="PTHR30098">
    <property type="entry name" value="LEUCYL/PHENYLALANYL-TRNA--PROTEIN TRANSFERASE"/>
    <property type="match status" value="1"/>
</dbReference>
<reference evidence="1 2" key="1">
    <citation type="submission" date="2020-08" db="EMBL/GenBank/DDBJ databases">
        <authorList>
            <person name="Newling K."/>
            <person name="Davey J."/>
            <person name="Forrester S."/>
        </authorList>
    </citation>
    <scope>NUCLEOTIDE SEQUENCE [LARGE SCALE GENOMIC DNA]</scope>
    <source>
        <strain evidence="2">Crithidia deanei Carvalho (ATCC PRA-265)</strain>
    </source>
</reference>
<proteinExistence type="predicted"/>
<evidence type="ECO:0000313" key="2">
    <source>
        <dbReference type="Proteomes" id="UP000515908"/>
    </source>
</evidence>
<dbReference type="AlphaFoldDB" id="A0A7G2CGC3"/>
<protein>
    <submittedName>
        <fullName evidence="1">Uncharacterized protein</fullName>
    </submittedName>
</protein>
<name>A0A7G2CGC3_9TRYP</name>
<sequence length="400" mass="45278">MKKSNISLLCRSNYVVGIANDPFQLTCDSGTVTSRPVAIETIKEYGPIVANHVNTFNTDKLAFVHVATLWGLTVDQTYLILCDSETEGGWHKKFRITPELTPDLDPLKRRLYTALNSRSTVMDLECILRPDFTDCALVQGNEPFMATTPVDCGNLESFQPFAGSLLYHGLFFLPAKYPFGWLLHLPNPEDRYLVDFAALRAKEATCQKRPDWRRSKKVRKNIASGQCRLVVQDTPEALRQALERAEAYQIDMHHSTWLCPEGISILSSLAPSGVAEKSKKSVQVLVIDLVDANDNVLAGCCGFTLGSVYHDFTMYTQRRDRNGYGTFLTKLIAEALYTCGYDMWYWGLRVDYMAQYENGYGACTLPRSEFYRRWVQHRDIPLSEDIVTFVRSNKAMVPSA</sequence>
<dbReference type="EMBL" id="LR877154">
    <property type="protein sequence ID" value="CAD2218011.1"/>
    <property type="molecule type" value="Genomic_DNA"/>
</dbReference>
<dbReference type="Proteomes" id="UP000515908">
    <property type="component" value="Chromosome 10"/>
</dbReference>
<gene>
    <name evidence="1" type="ORF">ADEAN_000549700</name>
</gene>
<dbReference type="Gene3D" id="3.40.630.70">
    <property type="entry name" value="Leucyl/phenylalanyl-tRNA-protein transferase, C-terminal domain"/>
    <property type="match status" value="1"/>
</dbReference>
<evidence type="ECO:0000313" key="1">
    <source>
        <dbReference type="EMBL" id="CAD2218011.1"/>
    </source>
</evidence>
<dbReference type="InterPro" id="IPR042203">
    <property type="entry name" value="Leu/Phe-tRNA_Trfase_C"/>
</dbReference>
<accession>A0A7G2CGC3</accession>
<dbReference type="VEuPathDB" id="TriTrypDB:ADEAN_000549700"/>
<dbReference type="PANTHER" id="PTHR30098:SF7">
    <property type="entry name" value="LEUCYL_PHENYLALANYL-TRNA PROTEIN TRANSFERASE"/>
    <property type="match status" value="1"/>
</dbReference>